<organism evidence="6 7">
    <name type="scientific">Herbiconiux aconitum</name>
    <dbReference type="NCBI Taxonomy" id="2970913"/>
    <lineage>
        <taxon>Bacteria</taxon>
        <taxon>Bacillati</taxon>
        <taxon>Actinomycetota</taxon>
        <taxon>Actinomycetes</taxon>
        <taxon>Micrococcales</taxon>
        <taxon>Microbacteriaceae</taxon>
        <taxon>Herbiconiux</taxon>
    </lineage>
</organism>
<evidence type="ECO:0000256" key="3">
    <source>
        <dbReference type="ARBA" id="ARBA00023159"/>
    </source>
</evidence>
<dbReference type="Gene3D" id="1.10.10.60">
    <property type="entry name" value="Homeodomain-like"/>
    <property type="match status" value="2"/>
</dbReference>
<feature type="domain" description="HTH araC/xylS-type" evidence="5">
    <location>
        <begin position="182"/>
        <end position="280"/>
    </location>
</feature>
<dbReference type="SUPFAM" id="SSF51215">
    <property type="entry name" value="Regulatory protein AraC"/>
    <property type="match status" value="1"/>
</dbReference>
<comment type="caution">
    <text evidence="6">The sequence shown here is derived from an EMBL/GenBank/DDBJ whole genome shotgun (WGS) entry which is preliminary data.</text>
</comment>
<dbReference type="PANTHER" id="PTHR46796">
    <property type="entry name" value="HTH-TYPE TRANSCRIPTIONAL ACTIVATOR RHAS-RELATED"/>
    <property type="match status" value="1"/>
</dbReference>
<dbReference type="RefSeq" id="WP_259506830.1">
    <property type="nucleotide sequence ID" value="NZ_JANLCM010000001.1"/>
</dbReference>
<evidence type="ECO:0000313" key="7">
    <source>
        <dbReference type="Proteomes" id="UP001165584"/>
    </source>
</evidence>
<dbReference type="InterPro" id="IPR009057">
    <property type="entry name" value="Homeodomain-like_sf"/>
</dbReference>
<dbReference type="Gene3D" id="2.60.120.10">
    <property type="entry name" value="Jelly Rolls"/>
    <property type="match status" value="1"/>
</dbReference>
<protein>
    <submittedName>
        <fullName evidence="6">AraC family transcriptional regulator</fullName>
    </submittedName>
</protein>
<dbReference type="Proteomes" id="UP001165584">
    <property type="component" value="Unassembled WGS sequence"/>
</dbReference>
<evidence type="ECO:0000313" key="6">
    <source>
        <dbReference type="EMBL" id="MCS5718105.1"/>
    </source>
</evidence>
<dbReference type="SUPFAM" id="SSF46689">
    <property type="entry name" value="Homeodomain-like"/>
    <property type="match status" value="2"/>
</dbReference>
<dbReference type="Pfam" id="PF12852">
    <property type="entry name" value="Cupin_6"/>
    <property type="match status" value="1"/>
</dbReference>
<dbReference type="PROSITE" id="PS00041">
    <property type="entry name" value="HTH_ARAC_FAMILY_1"/>
    <property type="match status" value="1"/>
</dbReference>
<dbReference type="SMART" id="SM00342">
    <property type="entry name" value="HTH_ARAC"/>
    <property type="match status" value="1"/>
</dbReference>
<dbReference type="InterPro" id="IPR037923">
    <property type="entry name" value="HTH-like"/>
</dbReference>
<dbReference type="InterPro" id="IPR050204">
    <property type="entry name" value="AraC_XylS_family_regulators"/>
</dbReference>
<dbReference type="InterPro" id="IPR018060">
    <property type="entry name" value="HTH_AraC"/>
</dbReference>
<evidence type="ECO:0000256" key="4">
    <source>
        <dbReference type="ARBA" id="ARBA00023163"/>
    </source>
</evidence>
<dbReference type="PROSITE" id="PS01124">
    <property type="entry name" value="HTH_ARAC_FAMILY_2"/>
    <property type="match status" value="1"/>
</dbReference>
<keyword evidence="4" id="KW-0804">Transcription</keyword>
<keyword evidence="3" id="KW-0010">Activator</keyword>
<dbReference type="InterPro" id="IPR014710">
    <property type="entry name" value="RmlC-like_jellyroll"/>
</dbReference>
<proteinExistence type="predicted"/>
<name>A0ABT2GPF3_9MICO</name>
<keyword evidence="2" id="KW-0238">DNA-binding</keyword>
<dbReference type="InterPro" id="IPR018062">
    <property type="entry name" value="HTH_AraC-typ_CS"/>
</dbReference>
<accession>A0ABT2GPF3</accession>
<keyword evidence="7" id="KW-1185">Reference proteome</keyword>
<dbReference type="EMBL" id="JANLCM010000001">
    <property type="protein sequence ID" value="MCS5718105.1"/>
    <property type="molecule type" value="Genomic_DNA"/>
</dbReference>
<keyword evidence="1" id="KW-0805">Transcription regulation</keyword>
<dbReference type="PANTHER" id="PTHR46796:SF7">
    <property type="entry name" value="ARAC FAMILY TRANSCRIPTIONAL REGULATOR"/>
    <property type="match status" value="1"/>
</dbReference>
<evidence type="ECO:0000259" key="5">
    <source>
        <dbReference type="PROSITE" id="PS01124"/>
    </source>
</evidence>
<gene>
    <name evidence="6" type="ORF">N1027_08140</name>
</gene>
<evidence type="ECO:0000256" key="1">
    <source>
        <dbReference type="ARBA" id="ARBA00023015"/>
    </source>
</evidence>
<sequence>MTSVATSGDPLSDLIARLRWTVTGFETSRLASGSRTSFAGDTVTFHHVAAGSVRIDRRGESATVRAGDFLLLPRGGTHTLTVTDDAEVSSGTMLLDSSAAPAIGLCLPELLVACGFVLREPLVASLLAGMRAEQSRARPGSASVVTALANVVAASAIRTWIESGCGSNTSNWLISLRDPQIALALEAIHSDPSSPWTVASLARVAQSSRSIFSERFHATVGDPPLKYLARVRMARAMELLGREGLSVSQTAAMLGYGSDVAFSRAFRRFAGASPSEWRREHAALSVA</sequence>
<evidence type="ECO:0000256" key="2">
    <source>
        <dbReference type="ARBA" id="ARBA00023125"/>
    </source>
</evidence>
<dbReference type="InterPro" id="IPR032783">
    <property type="entry name" value="AraC_lig"/>
</dbReference>
<dbReference type="Pfam" id="PF12833">
    <property type="entry name" value="HTH_18"/>
    <property type="match status" value="1"/>
</dbReference>
<reference evidence="6" key="1">
    <citation type="submission" date="2022-08" db="EMBL/GenBank/DDBJ databases">
        <authorList>
            <person name="Deng Y."/>
            <person name="Han X.-F."/>
            <person name="Zhang Y.-Q."/>
        </authorList>
    </citation>
    <scope>NUCLEOTIDE SEQUENCE</scope>
    <source>
        <strain evidence="6">CPCC 205763</strain>
    </source>
</reference>